<dbReference type="AlphaFoldDB" id="A0A6B0U7E8"/>
<sequence length="81" mass="8488">MQLALGRHVALGGIVLGARLLAGIGQRQPALGFGRRRGARVQGHEVCLGAAIAVLVENVVHLVEYGSLFGTHEVSLVKPLL</sequence>
<dbReference type="EMBL" id="GIFC01002382">
    <property type="protein sequence ID" value="MXU84465.1"/>
    <property type="molecule type" value="Transcribed_RNA"/>
</dbReference>
<protein>
    <submittedName>
        <fullName evidence="1">Putative secreted protein</fullName>
    </submittedName>
</protein>
<name>A0A6B0U7E8_IXORI</name>
<organism evidence="1">
    <name type="scientific">Ixodes ricinus</name>
    <name type="common">Common tick</name>
    <name type="synonym">Acarus ricinus</name>
    <dbReference type="NCBI Taxonomy" id="34613"/>
    <lineage>
        <taxon>Eukaryota</taxon>
        <taxon>Metazoa</taxon>
        <taxon>Ecdysozoa</taxon>
        <taxon>Arthropoda</taxon>
        <taxon>Chelicerata</taxon>
        <taxon>Arachnida</taxon>
        <taxon>Acari</taxon>
        <taxon>Parasitiformes</taxon>
        <taxon>Ixodida</taxon>
        <taxon>Ixodoidea</taxon>
        <taxon>Ixodidae</taxon>
        <taxon>Ixodinae</taxon>
        <taxon>Ixodes</taxon>
    </lineage>
</organism>
<accession>A0A6B0U7E8</accession>
<proteinExistence type="predicted"/>
<reference evidence="1" key="1">
    <citation type="submission" date="2019-12" db="EMBL/GenBank/DDBJ databases">
        <title>An insight into the sialome of adult female Ixodes ricinus ticks feeding for 6 days.</title>
        <authorList>
            <person name="Perner J."/>
            <person name="Ribeiro J.M.C."/>
        </authorList>
    </citation>
    <scope>NUCLEOTIDE SEQUENCE</scope>
    <source>
        <strain evidence="1">Semi-engorged</strain>
        <tissue evidence="1">Salivary glands</tissue>
    </source>
</reference>
<evidence type="ECO:0000313" key="1">
    <source>
        <dbReference type="EMBL" id="MXU84465.1"/>
    </source>
</evidence>